<feature type="domain" description="SH3b" evidence="2">
    <location>
        <begin position="220"/>
        <end position="283"/>
    </location>
</feature>
<dbReference type="EMBL" id="DYVL01000056">
    <property type="protein sequence ID" value="HJG11110.1"/>
    <property type="molecule type" value="Genomic_DNA"/>
</dbReference>
<dbReference type="SMART" id="SM00257">
    <property type="entry name" value="LysM"/>
    <property type="match status" value="1"/>
</dbReference>
<evidence type="ECO:0000259" key="2">
    <source>
        <dbReference type="PROSITE" id="PS51781"/>
    </source>
</evidence>
<dbReference type="SUPFAM" id="SSF54106">
    <property type="entry name" value="LysM domain"/>
    <property type="match status" value="1"/>
</dbReference>
<name>A0A921I4G7_9BACE</name>
<comment type="caution">
    <text evidence="4">The sequence shown here is derived from an EMBL/GenBank/DDBJ whole genome shotgun (WGS) entry which is preliminary data.</text>
</comment>
<gene>
    <name evidence="4" type="ORF">K8V07_04205</name>
</gene>
<dbReference type="Gene3D" id="2.30.30.40">
    <property type="entry name" value="SH3 Domains"/>
    <property type="match status" value="1"/>
</dbReference>
<feature type="non-terminal residue" evidence="4">
    <location>
        <position position="325"/>
    </location>
</feature>
<evidence type="ECO:0000313" key="5">
    <source>
        <dbReference type="Proteomes" id="UP000747074"/>
    </source>
</evidence>
<proteinExistence type="predicted"/>
<organism evidence="4 5">
    <name type="scientific">Bacteroides xylanisolvens</name>
    <dbReference type="NCBI Taxonomy" id="371601"/>
    <lineage>
        <taxon>Bacteria</taxon>
        <taxon>Pseudomonadati</taxon>
        <taxon>Bacteroidota</taxon>
        <taxon>Bacteroidia</taxon>
        <taxon>Bacteroidales</taxon>
        <taxon>Bacteroidaceae</taxon>
        <taxon>Bacteroides</taxon>
    </lineage>
</organism>
<feature type="domain" description="LysM" evidence="3">
    <location>
        <begin position="167"/>
        <end position="211"/>
    </location>
</feature>
<dbReference type="CDD" id="cd00118">
    <property type="entry name" value="LysM"/>
    <property type="match status" value="1"/>
</dbReference>
<dbReference type="InterPro" id="IPR036028">
    <property type="entry name" value="SH3-like_dom_sf"/>
</dbReference>
<dbReference type="Pfam" id="PF08239">
    <property type="entry name" value="SH3_3"/>
    <property type="match status" value="1"/>
</dbReference>
<dbReference type="Proteomes" id="UP000747074">
    <property type="component" value="Unassembled WGS sequence"/>
</dbReference>
<evidence type="ECO:0000313" key="4">
    <source>
        <dbReference type="EMBL" id="HJG11110.1"/>
    </source>
</evidence>
<dbReference type="SUPFAM" id="SSF54001">
    <property type="entry name" value="Cysteine proteinases"/>
    <property type="match status" value="1"/>
</dbReference>
<sequence>MLASRAEKYLGWSEPNGDDFFISLYNQYTGAGFSMNVAWCGIFVTTISRLCGVGEDIVPNMADCDVGVRWYKNKGRWENSKSQGGNYTPKRNDVVFYSSGHTQNDATHVGYVVSVSGNTMKAIEGNKSDAVGYRSISLSDPYIIGYGRVADYLSGKATETGNSSSLASYTVKSGDTLSEIAMAMGVSTGELASYNGIKDANKINVGQVIKNPNKPAFHAKGVAICTGNDVNLRSGAGTEFRSIGKFNKGDMFEVDGTVKDGWHHVHVGQFTGWVYGQYVGKYQPGNENNGWKAKGTAICTGNNVRVRSSADASRSDNILGQLGKG</sequence>
<dbReference type="AlphaFoldDB" id="A0A921I4G7"/>
<dbReference type="InterPro" id="IPR036779">
    <property type="entry name" value="LysM_dom_sf"/>
</dbReference>
<reference evidence="4" key="2">
    <citation type="submission" date="2021-09" db="EMBL/GenBank/DDBJ databases">
        <authorList>
            <person name="Gilroy R."/>
        </authorList>
    </citation>
    <scope>NUCLEOTIDE SEQUENCE</scope>
    <source>
        <strain evidence="4">CHK154-13316</strain>
    </source>
</reference>
<dbReference type="SUPFAM" id="SSF50044">
    <property type="entry name" value="SH3-domain"/>
    <property type="match status" value="1"/>
</dbReference>
<protein>
    <submittedName>
        <fullName evidence="4">LysM peptidoglycan-binding domain-containing protein</fullName>
    </submittedName>
</protein>
<reference evidence="4" key="1">
    <citation type="journal article" date="2021" name="PeerJ">
        <title>Extensive microbial diversity within the chicken gut microbiome revealed by metagenomics and culture.</title>
        <authorList>
            <person name="Gilroy R."/>
            <person name="Ravi A."/>
            <person name="Getino M."/>
            <person name="Pursley I."/>
            <person name="Horton D.L."/>
            <person name="Alikhan N.F."/>
            <person name="Baker D."/>
            <person name="Gharbi K."/>
            <person name="Hall N."/>
            <person name="Watson M."/>
            <person name="Adriaenssens E.M."/>
            <person name="Foster-Nyarko E."/>
            <person name="Jarju S."/>
            <person name="Secka A."/>
            <person name="Antonio M."/>
            <person name="Oren A."/>
            <person name="Chaudhuri R.R."/>
            <person name="La Ragione R."/>
            <person name="Hildebrand F."/>
            <person name="Pallen M.J."/>
        </authorList>
    </citation>
    <scope>NUCLEOTIDE SEQUENCE</scope>
    <source>
        <strain evidence="4">CHK154-13316</strain>
    </source>
</reference>
<dbReference type="Pfam" id="PF01476">
    <property type="entry name" value="LysM"/>
    <property type="match status" value="1"/>
</dbReference>
<dbReference type="PROSITE" id="PS51781">
    <property type="entry name" value="SH3B"/>
    <property type="match status" value="1"/>
</dbReference>
<dbReference type="InterPro" id="IPR038765">
    <property type="entry name" value="Papain-like_cys_pep_sf"/>
</dbReference>
<dbReference type="SMART" id="SM00287">
    <property type="entry name" value="SH3b"/>
    <property type="match status" value="1"/>
</dbReference>
<dbReference type="InterPro" id="IPR018392">
    <property type="entry name" value="LysM"/>
</dbReference>
<dbReference type="Gene3D" id="3.10.350.10">
    <property type="entry name" value="LysM domain"/>
    <property type="match status" value="1"/>
</dbReference>
<dbReference type="InterPro" id="IPR003646">
    <property type="entry name" value="SH3-like_bac-type"/>
</dbReference>
<keyword evidence="1" id="KW-0732">Signal</keyword>
<evidence type="ECO:0000259" key="3">
    <source>
        <dbReference type="PROSITE" id="PS51782"/>
    </source>
</evidence>
<evidence type="ECO:0000256" key="1">
    <source>
        <dbReference type="ARBA" id="ARBA00022729"/>
    </source>
</evidence>
<accession>A0A921I4G7</accession>
<dbReference type="PROSITE" id="PS51782">
    <property type="entry name" value="LYSM"/>
    <property type="match status" value="1"/>
</dbReference>